<feature type="transmembrane region" description="Helical" evidence="20">
    <location>
        <begin position="1475"/>
        <end position="1496"/>
    </location>
</feature>
<protein>
    <recommendedName>
        <fullName evidence="27">Nidogen-1</fullName>
    </recommendedName>
</protein>
<feature type="compositionally biased region" description="Polar residues" evidence="19">
    <location>
        <begin position="851"/>
        <end position="860"/>
    </location>
</feature>
<feature type="disulfide bond" evidence="18">
    <location>
        <begin position="1124"/>
        <end position="1141"/>
    </location>
</feature>
<dbReference type="Pfam" id="PF06119">
    <property type="entry name" value="NIDO"/>
    <property type="match status" value="1"/>
</dbReference>
<feature type="region of interest" description="Disordered" evidence="19">
    <location>
        <begin position="1759"/>
        <end position="1861"/>
    </location>
</feature>
<keyword evidence="26" id="KW-1185">Reference proteome</keyword>
<dbReference type="OMA" id="YNCERIS"/>
<feature type="transmembrane region" description="Helical" evidence="20">
    <location>
        <begin position="1431"/>
        <end position="1454"/>
    </location>
</feature>
<dbReference type="SUPFAM" id="SSF63825">
    <property type="entry name" value="YWTD domain"/>
    <property type="match status" value="1"/>
</dbReference>
<dbReference type="GO" id="GO:0007160">
    <property type="term" value="P:cell-matrix adhesion"/>
    <property type="evidence" value="ECO:0007669"/>
    <property type="project" value="InterPro"/>
</dbReference>
<dbReference type="InterPro" id="IPR006605">
    <property type="entry name" value="G2_nidogen/fibulin_G2F"/>
</dbReference>
<dbReference type="GO" id="GO:0005254">
    <property type="term" value="F:chloride channel activity"/>
    <property type="evidence" value="ECO:0007669"/>
    <property type="project" value="InterPro"/>
</dbReference>
<reference evidence="25 26" key="1">
    <citation type="journal article" date="2018" name="Nat. Ecol. Evol.">
        <title>Genomic signatures of mitonuclear coevolution across populations of Tigriopus californicus.</title>
        <authorList>
            <person name="Barreto F.S."/>
            <person name="Watson E.T."/>
            <person name="Lima T.G."/>
            <person name="Willett C.S."/>
            <person name="Edmands S."/>
            <person name="Li W."/>
            <person name="Burton R.S."/>
        </authorList>
    </citation>
    <scope>NUCLEOTIDE SEQUENCE [LARGE SCALE GENOMIC DNA]</scope>
    <source>
        <strain evidence="25 26">San Diego</strain>
    </source>
</reference>
<dbReference type="GO" id="GO:0007229">
    <property type="term" value="P:integrin-mediated signaling pathway"/>
    <property type="evidence" value="ECO:0007669"/>
    <property type="project" value="UniProtKB-KW"/>
</dbReference>
<evidence type="ECO:0000259" key="23">
    <source>
        <dbReference type="PROSITE" id="PS50993"/>
    </source>
</evidence>
<accession>A0A553PL62</accession>
<gene>
    <name evidence="25" type="ORF">TCAL_10418</name>
</gene>
<dbReference type="PROSITE" id="PS01186">
    <property type="entry name" value="EGF_2"/>
    <property type="match status" value="4"/>
</dbReference>
<evidence type="ECO:0000256" key="11">
    <source>
        <dbReference type="ARBA" id="ARBA00022889"/>
    </source>
</evidence>
<keyword evidence="16" id="KW-0325">Glycoprotein</keyword>
<keyword evidence="13" id="KW-0401">Integrin</keyword>
<keyword evidence="6 20" id="KW-0812">Transmembrane</keyword>
<dbReference type="SUPFAM" id="SSF69179">
    <property type="entry name" value="Integrin domains"/>
    <property type="match status" value="1"/>
</dbReference>
<dbReference type="InterPro" id="IPR018097">
    <property type="entry name" value="EGF_Ca-bd_CS"/>
</dbReference>
<comment type="subcellular location">
    <subcellularLocation>
        <location evidence="2">Membrane</location>
        <topology evidence="2">Single-pass type I membrane protein</topology>
    </subcellularLocation>
    <subcellularLocation>
        <location evidence="1">Secreted</location>
        <location evidence="1">Extracellular space</location>
        <location evidence="1">Extracellular matrix</location>
        <location evidence="1">Basement membrane</location>
    </subcellularLocation>
</comment>
<feature type="compositionally biased region" description="Low complexity" evidence="19">
    <location>
        <begin position="1849"/>
        <end position="1861"/>
    </location>
</feature>
<feature type="compositionally biased region" description="Low complexity" evidence="19">
    <location>
        <begin position="1776"/>
        <end position="1787"/>
    </location>
</feature>
<evidence type="ECO:0000256" key="21">
    <source>
        <dbReference type="SAM" id="SignalP"/>
    </source>
</evidence>
<comment type="caution">
    <text evidence="18">Lacks conserved residue(s) required for the propagation of feature annotation.</text>
</comment>
<evidence type="ECO:0000256" key="20">
    <source>
        <dbReference type="SAM" id="Phobius"/>
    </source>
</evidence>
<keyword evidence="5 18" id="KW-0245">EGF-like domain</keyword>
<keyword evidence="14 20" id="KW-0472">Membrane</keyword>
<evidence type="ECO:0000256" key="14">
    <source>
        <dbReference type="ARBA" id="ARBA00023136"/>
    </source>
</evidence>
<dbReference type="InterPro" id="IPR000033">
    <property type="entry name" value="LDLR_classB_rpt"/>
</dbReference>
<dbReference type="PROSITE" id="PS00010">
    <property type="entry name" value="ASX_HYDROXYL"/>
    <property type="match status" value="1"/>
</dbReference>
<evidence type="ECO:0000256" key="6">
    <source>
        <dbReference type="ARBA" id="ARBA00022692"/>
    </source>
</evidence>
<proteinExistence type="inferred from homology"/>
<dbReference type="PROSITE" id="PS51220">
    <property type="entry name" value="NIDO"/>
    <property type="match status" value="1"/>
</dbReference>
<dbReference type="InterPro" id="IPR000742">
    <property type="entry name" value="EGF"/>
</dbReference>
<dbReference type="SMART" id="SM00179">
    <property type="entry name" value="EGF_CA"/>
    <property type="match status" value="3"/>
</dbReference>
<dbReference type="GO" id="GO:0007157">
    <property type="term" value="P:heterophilic cell-cell adhesion via plasma membrane cell adhesion molecules"/>
    <property type="evidence" value="ECO:0007669"/>
    <property type="project" value="UniProtKB-ARBA"/>
</dbReference>
<name>A0A553PL62_TIGCA</name>
<dbReference type="STRING" id="6832.A0A553PL62"/>
<evidence type="ECO:0000256" key="5">
    <source>
        <dbReference type="ARBA" id="ARBA00022536"/>
    </source>
</evidence>
<dbReference type="Pfam" id="PF07645">
    <property type="entry name" value="EGF_CA"/>
    <property type="match status" value="1"/>
</dbReference>
<dbReference type="InterPro" id="IPR032695">
    <property type="entry name" value="Integrin_dom_sf"/>
</dbReference>
<feature type="domain" description="EGF-like" evidence="22">
    <location>
        <begin position="573"/>
        <end position="613"/>
    </location>
</feature>
<dbReference type="GO" id="GO:0016020">
    <property type="term" value="C:membrane"/>
    <property type="evidence" value="ECO:0007669"/>
    <property type="project" value="UniProtKB-SubCell"/>
</dbReference>
<feature type="domain" description="EGF-like" evidence="22">
    <location>
        <begin position="1114"/>
        <end position="1157"/>
    </location>
</feature>
<dbReference type="InterPro" id="IPR048286">
    <property type="entry name" value="Integrin_alpha_Ig-like_3"/>
</dbReference>
<dbReference type="InterPro" id="IPR003886">
    <property type="entry name" value="NIDO_dom"/>
</dbReference>
<evidence type="ECO:0000313" key="26">
    <source>
        <dbReference type="Proteomes" id="UP000318571"/>
    </source>
</evidence>
<dbReference type="PROSITE" id="PS50993">
    <property type="entry name" value="NIDOGEN_G2"/>
    <property type="match status" value="1"/>
</dbReference>
<feature type="domain" description="EGF-like" evidence="22">
    <location>
        <begin position="1028"/>
        <end position="1069"/>
    </location>
</feature>
<dbReference type="PANTHER" id="PTHR10736:SF0">
    <property type="entry name" value="BESTROPHIN HOMOLOG"/>
    <property type="match status" value="1"/>
</dbReference>
<comment type="caution">
    <text evidence="25">The sequence shown here is derived from an EMBL/GenBank/DDBJ whole genome shotgun (WGS) entry which is preliminary data.</text>
</comment>
<keyword evidence="11" id="KW-0130">Cell adhesion</keyword>
<dbReference type="SMART" id="SM00539">
    <property type="entry name" value="NIDO"/>
    <property type="match status" value="1"/>
</dbReference>
<dbReference type="Proteomes" id="UP000318571">
    <property type="component" value="Chromosome 11"/>
</dbReference>
<evidence type="ECO:0000256" key="12">
    <source>
        <dbReference type="ARBA" id="ARBA00022989"/>
    </source>
</evidence>
<dbReference type="InterPro" id="IPR000152">
    <property type="entry name" value="EGF-type_Asp/Asn_hydroxyl_site"/>
</dbReference>
<feature type="signal peptide" evidence="21">
    <location>
        <begin position="1"/>
        <end position="18"/>
    </location>
</feature>
<dbReference type="Gene3D" id="2.60.40.1530">
    <property type="entry name" value="ntegrin, alpha v. Chain A, domain 4"/>
    <property type="match status" value="1"/>
</dbReference>
<feature type="domain" description="EGF-like" evidence="22">
    <location>
        <begin position="981"/>
        <end position="1022"/>
    </location>
</feature>
<feature type="chain" id="PRO_5022117112" description="Nidogen-1" evidence="21">
    <location>
        <begin position="19"/>
        <end position="1861"/>
    </location>
</feature>
<dbReference type="InterPro" id="IPR001881">
    <property type="entry name" value="EGF-like_Ca-bd_dom"/>
</dbReference>
<dbReference type="GO" id="GO:0005604">
    <property type="term" value="C:basement membrane"/>
    <property type="evidence" value="ECO:0007669"/>
    <property type="project" value="UniProtKB-SubCell"/>
</dbReference>
<evidence type="ECO:0000256" key="18">
    <source>
        <dbReference type="PROSITE-ProRule" id="PRU00076"/>
    </source>
</evidence>
<dbReference type="SUPFAM" id="SSF54511">
    <property type="entry name" value="GFP-like"/>
    <property type="match status" value="1"/>
</dbReference>
<evidence type="ECO:0000259" key="24">
    <source>
        <dbReference type="PROSITE" id="PS51220"/>
    </source>
</evidence>
<comment type="similarity">
    <text evidence="17">Belongs to the anion channel-forming bestrophin (TC 1.A.46) family. Calcium-sensitive chloride channel subfamily.</text>
</comment>
<evidence type="ECO:0000256" key="10">
    <source>
        <dbReference type="ARBA" id="ARBA00022869"/>
    </source>
</evidence>
<evidence type="ECO:0000256" key="7">
    <source>
        <dbReference type="ARBA" id="ARBA00022729"/>
    </source>
</evidence>
<sequence length="1861" mass="207921">MVLKSLLVGLFLFGFTRGISNSDIFPYGAPAGDNQLNSNAEDSSSQEIDLGVEAKFFNRRYRTVFVNENGLLSFLAEIPSYFNVQFPLDYPLIAGLYSDVDCRESGSVWFRITSDSTLLGRAQSRIESQFQASFQPEELIIATWDRVGYYERASWKKNTFQIVVASNEMDTYVLMLYPEGGIQWIKAEGKNKNMPDARGQAGIISGEGRHHLLRASGTDQIRHLDKWSNANEAGVWLYKVGPLDESEPIKEPPMTTNNQFNPETAQSCSMGSTMCHSQGSCIDHTRGFCCQCGENWFGNGRTCLPKGLAQRVNGRMSGNVNSITFQDEDLHCYVVTDDGRTYTAISRVPSRIGPEMRGLTIMGGPIGWLFAQPMQGAQNGFDITGGIFNYTGTVTFPDTRHSVTINLRFLGLDAFDYLKVEGSVDGTLPPINPPTAEIQLEDYSEEFSKIQPGVIIANAQRSFKIGDTGNLVNFEVQHRIDYDGCKAEPNDPQTRTSRFKSSRNYIVYDGAEEVVRYAMTSQMVPLGSDEDPCRGISCGVDSYCTSSEGEARCVCNAGFQEYDYGDGNKGCRDVDECAAGSNNCSPDADCYNQQGSFQCACRAGYIGNGVNCVEDVSCNQLDCNDNSECVVDRYGQPSCQCISGFTGDGEVCKIVPSEIRISGFAQPEELLFDNANPDENDPRNIEVNHFYQVSNLGPHTVGGLEVEVKWPLKVSFIQMFMTVWRRELPVSYFKDSQDQPITVLSVKPQVKYSGPMGDYLDDCHIDPSYLSASRVKRQGEEDFLEIQDLPKSDTMYSEDVDYDMETEMEYMEQNGIKFPEYGFPLESEPLPEYDYSNFESYNTVRPPPVTPESQQVTETPSDVGAGVSETTQSKDSGVENEAKDPGNGEDETPMSKLKGPGMISFTCKMNLAQQESATITVRSVLAVNNLVEQYKGIAQFQIPSEAVVIKDETIRIVGSKIASTETNVLPRDPTISLAPGQGFECGTIQCNRYADCFYLFNGRDEPECQCLPGFKGNGQECEQLEPTAPDLCSSNEECDANASCQYNEGETRYQCVCNQFYFGNGFSCQIGPDADCNIKKDCGYQAQCVRNQDGDYSCECDKGFKGDGYFCKKDVIGCNIINNCGKYADCLFDFDEGGYRCKCDQNRGFEGDGYVCKSTQSCQENPSICDVNAMCVPDERSGGVKCQCREFYEGDGFICQAIPAQDQGYMIASQGLALMKIPFSAKLTNPGVPIMFKTSQTATGLQVDCQEEKPFLNAAMGFPEGIALDVDARNVYWVDSGKRTIEVARMDSKARAVISANLDGSDRIVLVDNMIGMPNSLAVDSVRYQLCWTDGGSPLRFDRAEVPPKIECMDMYGSSNRRPVIVLKDSFPYGLALTNDYVYWTDWKNPQIHGAHRESGERIPSLPHVLGMMGRPFGLVVVPQTCPTVKLIYVELIVYLILFYTINGAYRFLFDDDQRREFDKVVEYFSANINYFGRDLTFLLGFYVSMVAKRWWDQYRLLPWPDDIAMGLTAYVVPNNVESEKLRKTIIRYALLSYVLCIRRFSANLKRHLPTVEKIVELGLCCDYYSYYSYNFSILRMDEVSFLNINDFSGSGECLLVSNWWLPLAWSANMVKFGSTSNQIPADQKELMKAILNFRKGLESVESHVHVAIPLVYKVVVNTAIYSYFALTLISDQILERQDDKFDPYVPILTLFKLVTLIAWLKVAQAIEKPFDEDDSDFEMHALVKRHIRTTSIILNEFDKVPPLKNVTFDHTEIKSSPPSVESFEMYDSNAESPESSISMGSMSKEESKNQDQVPYHHKPKDSVVIDDLNPNGPWRITTAKMNQILPDNSLRPAQKSQDELDLKSAGSSSNNISIAS</sequence>
<evidence type="ECO:0000259" key="22">
    <source>
        <dbReference type="PROSITE" id="PS50026"/>
    </source>
</evidence>
<dbReference type="SMART" id="SM00135">
    <property type="entry name" value="LY"/>
    <property type="match status" value="3"/>
</dbReference>
<evidence type="ECO:0000256" key="2">
    <source>
        <dbReference type="ARBA" id="ARBA00004479"/>
    </source>
</evidence>
<feature type="disulfide bond" evidence="18">
    <location>
        <begin position="1169"/>
        <end position="1186"/>
    </location>
</feature>
<feature type="domain" description="EGF-like" evidence="22">
    <location>
        <begin position="1158"/>
        <end position="1200"/>
    </location>
</feature>
<evidence type="ECO:0000256" key="17">
    <source>
        <dbReference type="ARBA" id="ARBA00034769"/>
    </source>
</evidence>
<feature type="disulfide bond" evidence="18">
    <location>
        <begin position="1038"/>
        <end position="1055"/>
    </location>
</feature>
<dbReference type="SUPFAM" id="SSF57184">
    <property type="entry name" value="Growth factor receptor domain"/>
    <property type="match status" value="1"/>
</dbReference>
<dbReference type="Pfam" id="PF20806">
    <property type="entry name" value="Integrin_A_Ig_3"/>
    <property type="match status" value="1"/>
</dbReference>
<dbReference type="SMART" id="SM00682">
    <property type="entry name" value="G2F"/>
    <property type="match status" value="1"/>
</dbReference>
<evidence type="ECO:0000256" key="8">
    <source>
        <dbReference type="ARBA" id="ARBA00022737"/>
    </source>
</evidence>
<keyword evidence="9" id="KW-0106">Calcium</keyword>
<dbReference type="Gene3D" id="2.40.155.10">
    <property type="entry name" value="Green fluorescent protein"/>
    <property type="match status" value="1"/>
</dbReference>
<feature type="domain" description="EGF-like" evidence="22">
    <location>
        <begin position="614"/>
        <end position="653"/>
    </location>
</feature>
<dbReference type="SMART" id="SM00181">
    <property type="entry name" value="EGF"/>
    <property type="match status" value="9"/>
</dbReference>
<dbReference type="Gene3D" id="2.120.10.30">
    <property type="entry name" value="TolB, C-terminal domain"/>
    <property type="match status" value="2"/>
</dbReference>
<evidence type="ECO:0008006" key="27">
    <source>
        <dbReference type="Google" id="ProtNLM"/>
    </source>
</evidence>
<evidence type="ECO:0000256" key="4">
    <source>
        <dbReference type="ARBA" id="ARBA00022530"/>
    </source>
</evidence>
<keyword evidence="12 20" id="KW-1133">Transmembrane helix</keyword>
<dbReference type="CDD" id="cd00054">
    <property type="entry name" value="EGF_CA"/>
    <property type="match status" value="1"/>
</dbReference>
<dbReference type="Pfam" id="PF07474">
    <property type="entry name" value="G2F"/>
    <property type="match status" value="1"/>
</dbReference>
<dbReference type="InterPro" id="IPR011042">
    <property type="entry name" value="6-blade_b-propeller_TolB-like"/>
</dbReference>
<keyword evidence="8" id="KW-0677">Repeat</keyword>
<dbReference type="Pfam" id="PF01062">
    <property type="entry name" value="Bestrophin"/>
    <property type="match status" value="1"/>
</dbReference>
<keyword evidence="10" id="KW-0084">Basement membrane</keyword>
<feature type="domain" description="NIDO" evidence="24">
    <location>
        <begin position="95"/>
        <end position="243"/>
    </location>
</feature>
<dbReference type="InterPro" id="IPR000615">
    <property type="entry name" value="Bestrophin"/>
</dbReference>
<keyword evidence="7 21" id="KW-0732">Signal</keyword>
<dbReference type="InterPro" id="IPR009030">
    <property type="entry name" value="Growth_fac_rcpt_cys_sf"/>
</dbReference>
<evidence type="ECO:0000256" key="1">
    <source>
        <dbReference type="ARBA" id="ARBA00004302"/>
    </source>
</evidence>
<dbReference type="EMBL" id="VCGU01000003">
    <property type="protein sequence ID" value="TRY78399.1"/>
    <property type="molecule type" value="Genomic_DNA"/>
</dbReference>
<organism evidence="25 26">
    <name type="scientific">Tigriopus californicus</name>
    <name type="common">Marine copepod</name>
    <dbReference type="NCBI Taxonomy" id="6832"/>
    <lineage>
        <taxon>Eukaryota</taxon>
        <taxon>Metazoa</taxon>
        <taxon>Ecdysozoa</taxon>
        <taxon>Arthropoda</taxon>
        <taxon>Crustacea</taxon>
        <taxon>Multicrustacea</taxon>
        <taxon>Hexanauplia</taxon>
        <taxon>Copepoda</taxon>
        <taxon>Harpacticoida</taxon>
        <taxon>Harpacticidae</taxon>
        <taxon>Tigriopus</taxon>
    </lineage>
</organism>
<evidence type="ECO:0000256" key="19">
    <source>
        <dbReference type="SAM" id="MobiDB-lite"/>
    </source>
</evidence>
<feature type="domain" description="Nidogen G2 beta-barrel" evidence="23">
    <location>
        <begin position="308"/>
        <end position="533"/>
    </location>
</feature>
<dbReference type="PANTHER" id="PTHR10736">
    <property type="entry name" value="BESTROPHIN"/>
    <property type="match status" value="1"/>
</dbReference>
<keyword evidence="4" id="KW-0272">Extracellular matrix</keyword>
<evidence type="ECO:0000256" key="15">
    <source>
        <dbReference type="ARBA" id="ARBA00023157"/>
    </source>
</evidence>
<evidence type="ECO:0000256" key="3">
    <source>
        <dbReference type="ARBA" id="ARBA00022525"/>
    </source>
</evidence>
<feature type="domain" description="EGF-like" evidence="22">
    <location>
        <begin position="1072"/>
        <end position="1112"/>
    </location>
</feature>
<dbReference type="InterPro" id="IPR049883">
    <property type="entry name" value="NOTCH1_EGF-like"/>
</dbReference>
<evidence type="ECO:0000256" key="13">
    <source>
        <dbReference type="ARBA" id="ARBA00023037"/>
    </source>
</evidence>
<feature type="compositionally biased region" description="Basic and acidic residues" evidence="19">
    <location>
        <begin position="876"/>
        <end position="886"/>
    </location>
</feature>
<dbReference type="PROSITE" id="PS01187">
    <property type="entry name" value="EGF_CA"/>
    <property type="match status" value="1"/>
</dbReference>
<keyword evidence="15 18" id="KW-1015">Disulfide bond</keyword>
<evidence type="ECO:0000256" key="16">
    <source>
        <dbReference type="ARBA" id="ARBA00023180"/>
    </source>
</evidence>
<dbReference type="InterPro" id="IPR009017">
    <property type="entry name" value="GFP"/>
</dbReference>
<dbReference type="FunFam" id="2.10.25.10:FF:000038">
    <property type="entry name" value="Fibrillin 2"/>
    <property type="match status" value="1"/>
</dbReference>
<dbReference type="InterPro" id="IPR021134">
    <property type="entry name" value="Bestrophin-like"/>
</dbReference>
<dbReference type="Gene3D" id="2.10.25.10">
    <property type="entry name" value="Laminin"/>
    <property type="match status" value="6"/>
</dbReference>
<keyword evidence="3" id="KW-0964">Secreted</keyword>
<dbReference type="PROSITE" id="PS50026">
    <property type="entry name" value="EGF_3"/>
    <property type="match status" value="7"/>
</dbReference>
<dbReference type="GO" id="GO:0005509">
    <property type="term" value="F:calcium ion binding"/>
    <property type="evidence" value="ECO:0007669"/>
    <property type="project" value="InterPro"/>
</dbReference>
<evidence type="ECO:0000313" key="25">
    <source>
        <dbReference type="EMBL" id="TRY78399.1"/>
    </source>
</evidence>
<evidence type="ECO:0000256" key="9">
    <source>
        <dbReference type="ARBA" id="ARBA00022837"/>
    </source>
</evidence>
<feature type="region of interest" description="Disordered" evidence="19">
    <location>
        <begin position="834"/>
        <end position="897"/>
    </location>
</feature>